<evidence type="ECO:0000313" key="1">
    <source>
        <dbReference type="EMBL" id="NDU43363.1"/>
    </source>
</evidence>
<dbReference type="AlphaFoldDB" id="A0A845U935"/>
<accession>A0A845U935</accession>
<dbReference type="RefSeq" id="WP_163098567.1">
    <property type="nucleotide sequence ID" value="NZ_CP127523.1"/>
</dbReference>
<name>A0A845U935_9PROT</name>
<reference evidence="1" key="1">
    <citation type="submission" date="2019-11" db="EMBL/GenBank/DDBJ databases">
        <title>Acidithiobacillus ferrianus sp. nov.: a facultatively anaerobic and extremely acidophilic chemolithoautotroph.</title>
        <authorList>
            <person name="Norris P.R."/>
            <person name="Falagan C."/>
            <person name="Moya-Beltran A."/>
            <person name="Castro M."/>
            <person name="Quatrini R."/>
            <person name="Johnson D.B."/>
        </authorList>
    </citation>
    <scope>NUCLEOTIDE SEQUENCE [LARGE SCALE GENOMIC DNA]</scope>
    <source>
        <strain evidence="1">MG</strain>
    </source>
</reference>
<comment type="caution">
    <text evidence="1">The sequence shown here is derived from an EMBL/GenBank/DDBJ whole genome shotgun (WGS) entry which is preliminary data.</text>
</comment>
<gene>
    <name evidence="1" type="ORF">GL267_12185</name>
</gene>
<protein>
    <submittedName>
        <fullName evidence="1">Uncharacterized protein</fullName>
    </submittedName>
</protein>
<sequence length="74" mass="8656">MVKKVKTPEQEKRAQKYRCKLRYEMAVVKLKVRMKQARKIRDWKRLAAIGDTKAQEELISLAMERGNPAPVFPA</sequence>
<organism evidence="1">
    <name type="scientific">Acidithiobacillus ferrianus</name>
    <dbReference type="NCBI Taxonomy" id="2678518"/>
    <lineage>
        <taxon>Bacteria</taxon>
        <taxon>Pseudomonadati</taxon>
        <taxon>Pseudomonadota</taxon>
        <taxon>Acidithiobacillia</taxon>
        <taxon>Acidithiobacillales</taxon>
        <taxon>Acidithiobacillaceae</taxon>
        <taxon>Acidithiobacillus</taxon>
    </lineage>
</organism>
<proteinExistence type="predicted"/>
<dbReference type="EMBL" id="WNJL01000037">
    <property type="protein sequence ID" value="NDU43363.1"/>
    <property type="molecule type" value="Genomic_DNA"/>
</dbReference>